<evidence type="ECO:0000259" key="1">
    <source>
        <dbReference type="SMART" id="SM00460"/>
    </source>
</evidence>
<dbReference type="PANTHER" id="PTHR33490">
    <property type="entry name" value="BLR5614 PROTEIN-RELATED"/>
    <property type="match status" value="1"/>
</dbReference>
<gene>
    <name evidence="2" type="ORF">MTR62_18515</name>
</gene>
<organism evidence="2 3">
    <name type="scientific">Novosphingobium organovorum</name>
    <dbReference type="NCBI Taxonomy" id="2930092"/>
    <lineage>
        <taxon>Bacteria</taxon>
        <taxon>Pseudomonadati</taxon>
        <taxon>Pseudomonadota</taxon>
        <taxon>Alphaproteobacteria</taxon>
        <taxon>Sphingomonadales</taxon>
        <taxon>Sphingomonadaceae</taxon>
        <taxon>Novosphingobium</taxon>
    </lineage>
</organism>
<accession>A0ABT0BIL5</accession>
<dbReference type="Proteomes" id="UP001162881">
    <property type="component" value="Unassembled WGS sequence"/>
</dbReference>
<dbReference type="Pfam" id="PF08379">
    <property type="entry name" value="Bact_transglu_N"/>
    <property type="match status" value="1"/>
</dbReference>
<dbReference type="SMART" id="SM00460">
    <property type="entry name" value="TGc"/>
    <property type="match status" value="1"/>
</dbReference>
<dbReference type="InterPro" id="IPR013589">
    <property type="entry name" value="Bac_transglu_N"/>
</dbReference>
<proteinExistence type="predicted"/>
<dbReference type="RefSeq" id="WP_244023726.1">
    <property type="nucleotide sequence ID" value="NZ_JALHLF010000128.1"/>
</dbReference>
<dbReference type="PANTHER" id="PTHR33490:SF7">
    <property type="entry name" value="BLR2979 PROTEIN"/>
    <property type="match status" value="1"/>
</dbReference>
<dbReference type="Pfam" id="PF01841">
    <property type="entry name" value="Transglut_core"/>
    <property type="match status" value="1"/>
</dbReference>
<sequence length="293" mass="32100">MRYAVSHRTTLSYASPVRLAQFNVRLRPVTWPGQSVSDYTLRVDPEPAQISEGDGSYFVNEARFALHEAISQLTIESRFTVEREDAPFYLAEARGPGLYDLREKAMALPDLSALGPASYAFASPIAAPEHEIALWAGSHLDEAMPVMEAGRVLMEAIHAEFTFDSTATATDTPPIEAFRNRHGVCQDFTHVMIIAARARGIPAAYVSGYLRTIPPPGQARLVGADAMHAWVNLWCGEELGWVGFDPTNNKLADADHILIGMGRDYADVAPLDGTFRGSSQQTMFYAVDVAPLD</sequence>
<dbReference type="Gene3D" id="3.10.620.30">
    <property type="match status" value="1"/>
</dbReference>
<keyword evidence="3" id="KW-1185">Reference proteome</keyword>
<dbReference type="SUPFAM" id="SSF54001">
    <property type="entry name" value="Cysteine proteinases"/>
    <property type="match status" value="1"/>
</dbReference>
<dbReference type="InterPro" id="IPR002931">
    <property type="entry name" value="Transglutaminase-like"/>
</dbReference>
<feature type="domain" description="Transglutaminase-like" evidence="1">
    <location>
        <begin position="177"/>
        <end position="248"/>
    </location>
</feature>
<dbReference type="InterPro" id="IPR038765">
    <property type="entry name" value="Papain-like_cys_pep_sf"/>
</dbReference>
<name>A0ABT0BIL5_9SPHN</name>
<dbReference type="EMBL" id="JALHLF010000128">
    <property type="protein sequence ID" value="MCJ2184666.1"/>
    <property type="molecule type" value="Genomic_DNA"/>
</dbReference>
<protein>
    <submittedName>
        <fullName evidence="2">Transglutaminase family protein</fullName>
    </submittedName>
</protein>
<evidence type="ECO:0000313" key="3">
    <source>
        <dbReference type="Proteomes" id="UP001162881"/>
    </source>
</evidence>
<reference evidence="2" key="1">
    <citation type="submission" date="2022-03" db="EMBL/GenBank/DDBJ databases">
        <title>Identification of a novel bacterium isolated from mangrove sediments.</title>
        <authorList>
            <person name="Pan X."/>
        </authorList>
    </citation>
    <scope>NUCLEOTIDE SEQUENCE</scope>
    <source>
        <strain evidence="2">B1949</strain>
    </source>
</reference>
<comment type="caution">
    <text evidence="2">The sequence shown here is derived from an EMBL/GenBank/DDBJ whole genome shotgun (WGS) entry which is preliminary data.</text>
</comment>
<evidence type="ECO:0000313" key="2">
    <source>
        <dbReference type="EMBL" id="MCJ2184666.1"/>
    </source>
</evidence>